<feature type="transmembrane region" description="Helical" evidence="1">
    <location>
        <begin position="188"/>
        <end position="211"/>
    </location>
</feature>
<dbReference type="RefSeq" id="WP_115483049.1">
    <property type="nucleotide sequence ID" value="NZ_QRCT01000049.1"/>
</dbReference>
<dbReference type="Pfam" id="PF07314">
    <property type="entry name" value="Lit"/>
    <property type="match status" value="1"/>
</dbReference>
<proteinExistence type="predicted"/>
<sequence>MEKAKLSNINIFTDLIIGILFTLFFMSAGVILVLNLRPIYYFDISLLKIEETSGMEKEEIVENYNALIDYNSPFYRGELNFPTLKSSETGLQHFKEVKRIFISFYYLFVITGLILIPFVIYKKKKDCSLKFLRNAAILIFIIPVVVGIAIALNFNQLFILFHKIFFRNDYWIFSIETDPVIGILPDTYFLHCAVLIILVMMLSGLALYFIYKKRSAPALD</sequence>
<dbReference type="InterPro" id="IPR010178">
    <property type="entry name" value="Lit"/>
</dbReference>
<keyword evidence="3" id="KW-1185">Reference proteome</keyword>
<feature type="transmembrane region" description="Helical" evidence="1">
    <location>
        <begin position="12"/>
        <end position="34"/>
    </location>
</feature>
<dbReference type="EMBL" id="QRCT01000049">
    <property type="protein sequence ID" value="RDU22639.1"/>
    <property type="molecule type" value="Genomic_DNA"/>
</dbReference>
<gene>
    <name evidence="2" type="ORF">DWV06_15325</name>
</gene>
<feature type="transmembrane region" description="Helical" evidence="1">
    <location>
        <begin position="100"/>
        <end position="120"/>
    </location>
</feature>
<protein>
    <submittedName>
        <fullName evidence="2">TIGR01906 family membrane protein</fullName>
    </submittedName>
</protein>
<evidence type="ECO:0000313" key="2">
    <source>
        <dbReference type="EMBL" id="RDU22639.1"/>
    </source>
</evidence>
<accession>A0A371ASW6</accession>
<name>A0A371ASW6_9FIRM</name>
<keyword evidence="1" id="KW-0472">Membrane</keyword>
<reference evidence="2 3" key="1">
    <citation type="submission" date="2018-07" db="EMBL/GenBank/DDBJ databases">
        <title>Anaerosacharophilus polymeroproducens gen. nov. sp. nov., an anaerobic bacterium isolated from salt field.</title>
        <authorList>
            <person name="Kim W."/>
            <person name="Yang S.-H."/>
            <person name="Oh J."/>
            <person name="Lee J.-H."/>
            <person name="Kwon K.K."/>
        </authorList>
    </citation>
    <scope>NUCLEOTIDE SEQUENCE [LARGE SCALE GENOMIC DNA]</scope>
    <source>
        <strain evidence="2 3">MCWD5</strain>
    </source>
</reference>
<feature type="transmembrane region" description="Helical" evidence="1">
    <location>
        <begin position="132"/>
        <end position="152"/>
    </location>
</feature>
<dbReference type="Proteomes" id="UP000255036">
    <property type="component" value="Unassembled WGS sequence"/>
</dbReference>
<dbReference type="OrthoDB" id="9813051at2"/>
<keyword evidence="1" id="KW-0812">Transmembrane</keyword>
<organism evidence="2 3">
    <name type="scientific">Anaerosacchariphilus polymeriproducens</name>
    <dbReference type="NCBI Taxonomy" id="1812858"/>
    <lineage>
        <taxon>Bacteria</taxon>
        <taxon>Bacillati</taxon>
        <taxon>Bacillota</taxon>
        <taxon>Clostridia</taxon>
        <taxon>Lachnospirales</taxon>
        <taxon>Lachnospiraceae</taxon>
        <taxon>Anaerosacchariphilus</taxon>
    </lineage>
</organism>
<dbReference type="AlphaFoldDB" id="A0A371ASW6"/>
<comment type="caution">
    <text evidence="2">The sequence shown here is derived from an EMBL/GenBank/DDBJ whole genome shotgun (WGS) entry which is preliminary data.</text>
</comment>
<evidence type="ECO:0000313" key="3">
    <source>
        <dbReference type="Proteomes" id="UP000255036"/>
    </source>
</evidence>
<evidence type="ECO:0000256" key="1">
    <source>
        <dbReference type="SAM" id="Phobius"/>
    </source>
</evidence>
<keyword evidence="1" id="KW-1133">Transmembrane helix</keyword>
<dbReference type="NCBIfam" id="TIGR01906">
    <property type="entry name" value="integ_TIGR01906"/>
    <property type="match status" value="1"/>
</dbReference>